<keyword evidence="3 4" id="KW-0687">Ribonucleoprotein</keyword>
<evidence type="ECO:0000259" key="6">
    <source>
        <dbReference type="Pfam" id="PF16320"/>
    </source>
</evidence>
<dbReference type="SUPFAM" id="SSF48300">
    <property type="entry name" value="Ribosomal protein L7/12, oligomerisation (N-terminal) domain"/>
    <property type="match status" value="1"/>
</dbReference>
<gene>
    <name evidence="4" type="primary">rplL</name>
    <name evidence="7" type="ORF">O1U_0817</name>
</gene>
<evidence type="ECO:0000256" key="2">
    <source>
        <dbReference type="ARBA" id="ARBA00022980"/>
    </source>
</evidence>
<dbReference type="GO" id="GO:0006412">
    <property type="term" value="P:translation"/>
    <property type="evidence" value="ECO:0007669"/>
    <property type="project" value="UniProtKB-UniRule"/>
</dbReference>
<dbReference type="InterPro" id="IPR008932">
    <property type="entry name" value="Ribosomal_bL12_oligo"/>
</dbReference>
<evidence type="ECO:0000256" key="4">
    <source>
        <dbReference type="HAMAP-Rule" id="MF_00368"/>
    </source>
</evidence>
<dbReference type="PANTHER" id="PTHR45987">
    <property type="entry name" value="39S RIBOSOMAL PROTEIN L12"/>
    <property type="match status" value="1"/>
</dbReference>
<keyword evidence="2 4" id="KW-0689">Ribosomal protein</keyword>
<dbReference type="InterPro" id="IPR000206">
    <property type="entry name" value="Ribosomal_bL12"/>
</dbReference>
<dbReference type="GO" id="GO:0003735">
    <property type="term" value="F:structural constituent of ribosome"/>
    <property type="evidence" value="ECO:0007669"/>
    <property type="project" value="InterPro"/>
</dbReference>
<keyword evidence="8" id="KW-1185">Reference proteome</keyword>
<dbReference type="InterPro" id="IPR014719">
    <property type="entry name" value="Ribosomal_bL12_C/ClpS-like"/>
</dbReference>
<dbReference type="RefSeq" id="WP_016504145.1">
    <property type="nucleotide sequence ID" value="NZ_AMSD01000002.1"/>
</dbReference>
<dbReference type="AlphaFoldDB" id="S3EH51"/>
<protein>
    <recommendedName>
        <fullName evidence="4">Large ribosomal subunit protein bL12</fullName>
    </recommendedName>
</protein>
<dbReference type="SUPFAM" id="SSF54736">
    <property type="entry name" value="ClpS-like"/>
    <property type="match status" value="1"/>
</dbReference>
<dbReference type="GO" id="GO:0003729">
    <property type="term" value="F:mRNA binding"/>
    <property type="evidence" value="ECO:0007669"/>
    <property type="project" value="TreeGrafter"/>
</dbReference>
<dbReference type="HAMAP" id="MF_00368">
    <property type="entry name" value="Ribosomal_bL12"/>
    <property type="match status" value="1"/>
</dbReference>
<evidence type="ECO:0000259" key="5">
    <source>
        <dbReference type="Pfam" id="PF00542"/>
    </source>
</evidence>
<comment type="subunit">
    <text evidence="4">Homodimer. Part of the ribosomal stalk of the 50S ribosomal subunit. Forms a multimeric L10(L12)X complex, where L10 forms an elongated spine to which 2 to 4 L12 dimers bind in a sequential fashion. Binds GTP-bound translation factors.</text>
</comment>
<dbReference type="InterPro" id="IPR036235">
    <property type="entry name" value="Ribosomal_bL12_oligo_N_sf"/>
</dbReference>
<dbReference type="CDD" id="cd00387">
    <property type="entry name" value="Ribosomal_L7_L12"/>
    <property type="match status" value="1"/>
</dbReference>
<dbReference type="NCBIfam" id="TIGR00855">
    <property type="entry name" value="L12"/>
    <property type="match status" value="1"/>
</dbReference>
<dbReference type="PANTHER" id="PTHR45987:SF4">
    <property type="entry name" value="LARGE RIBOSOMAL SUBUNIT PROTEIN BL12M"/>
    <property type="match status" value="1"/>
</dbReference>
<dbReference type="EMBL" id="AMSD01000002">
    <property type="protein sequence ID" value="EPE37513.1"/>
    <property type="molecule type" value="Genomic_DNA"/>
</dbReference>
<proteinExistence type="inferred from homology"/>
<dbReference type="Pfam" id="PF00542">
    <property type="entry name" value="Ribosomal_L12"/>
    <property type="match status" value="1"/>
</dbReference>
<reference evidence="7 8" key="1">
    <citation type="journal article" date="2014" name="Environ. Microbiol.">
        <title>Genomic signatures of obligate host dependence in the luminous bacterial symbiont of a vertebrate.</title>
        <authorList>
            <person name="Hendry T.A."/>
            <person name="de Wet J.R."/>
            <person name="Dunlap P.V."/>
        </authorList>
    </citation>
    <scope>NUCLEOTIDE SEQUENCE [LARGE SCALE GENOMIC DNA]</scope>
    <source>
        <strain evidence="7 8">Akat1</strain>
    </source>
</reference>
<dbReference type="PATRIC" id="fig|1236703.3.peg.847"/>
<sequence length="120" mass="12859">MSITNKQILDAVSDMSVMQIVELIEAMEKKFHVSAATVINNTTPDEEIVEQTEFSVILNAHGSNKVAVIKAVRTAVGLGLKEAKALVDSAPTLLKEGIDKSEAKALKIKLEEVGASVEVK</sequence>
<evidence type="ECO:0000256" key="1">
    <source>
        <dbReference type="ARBA" id="ARBA00007197"/>
    </source>
</evidence>
<dbReference type="Proteomes" id="UP000053688">
    <property type="component" value="Unassembled WGS sequence"/>
</dbReference>
<comment type="function">
    <text evidence="4">Forms part of the ribosomal stalk which helps the ribosome interact with GTP-bound translation factors. Is thus essential for accurate translation.</text>
</comment>
<dbReference type="eggNOG" id="COG0222">
    <property type="taxonomic scope" value="Bacteria"/>
</dbReference>
<dbReference type="Gene3D" id="3.30.1390.10">
    <property type="match status" value="1"/>
</dbReference>
<evidence type="ECO:0000313" key="8">
    <source>
        <dbReference type="Proteomes" id="UP000053688"/>
    </source>
</evidence>
<feature type="domain" description="Large ribosomal subunit protein bL12 C-terminal" evidence="5">
    <location>
        <begin position="54"/>
        <end position="120"/>
    </location>
</feature>
<evidence type="ECO:0000313" key="7">
    <source>
        <dbReference type="EMBL" id="EPE37513.1"/>
    </source>
</evidence>
<evidence type="ECO:0000256" key="3">
    <source>
        <dbReference type="ARBA" id="ARBA00023274"/>
    </source>
</evidence>
<dbReference type="Gene3D" id="1.20.5.710">
    <property type="entry name" value="Single helix bin"/>
    <property type="match status" value="1"/>
</dbReference>
<feature type="domain" description="Large ribosomal subunit protein bL12 oligomerization" evidence="6">
    <location>
        <begin position="4"/>
        <end position="36"/>
    </location>
</feature>
<dbReference type="GO" id="GO:0022625">
    <property type="term" value="C:cytosolic large ribosomal subunit"/>
    <property type="evidence" value="ECO:0007669"/>
    <property type="project" value="TreeGrafter"/>
</dbReference>
<dbReference type="Pfam" id="PF16320">
    <property type="entry name" value="Ribosomal_L12_N"/>
    <property type="match status" value="1"/>
</dbReference>
<accession>S3EH51</accession>
<dbReference type="FunFam" id="3.30.1390.10:FF:000001">
    <property type="entry name" value="50S ribosomal protein L7/L12"/>
    <property type="match status" value="1"/>
</dbReference>
<name>S3EH51_9GAMM</name>
<comment type="similarity">
    <text evidence="1 4">Belongs to the bacterial ribosomal protein bL12 family.</text>
</comment>
<comment type="caution">
    <text evidence="7">The sequence shown here is derived from an EMBL/GenBank/DDBJ whole genome shotgun (WGS) entry which is preliminary data.</text>
</comment>
<dbReference type="InterPro" id="IPR013823">
    <property type="entry name" value="Ribosomal_bL12_C"/>
</dbReference>
<organism evidence="7 8">
    <name type="scientific">Candidatus Photodesmus katoptron Akat1</name>
    <dbReference type="NCBI Taxonomy" id="1236703"/>
    <lineage>
        <taxon>Bacteria</taxon>
        <taxon>Pseudomonadati</taxon>
        <taxon>Pseudomonadota</taxon>
        <taxon>Gammaproteobacteria</taxon>
        <taxon>Vibrionales</taxon>
        <taxon>Vibrionaceae</taxon>
        <taxon>Candidatus Photodesmus</taxon>
    </lineage>
</organism>
<dbReference type="STRING" id="28176.CF66_3069"/>